<feature type="region of interest" description="Disordered" evidence="1">
    <location>
        <begin position="1"/>
        <end position="29"/>
    </location>
</feature>
<gene>
    <name evidence="2" type="ORF">AKAME5_002714100</name>
</gene>
<accession>A0AAD3QXK6</accession>
<dbReference type="Proteomes" id="UP001279410">
    <property type="component" value="Unassembled WGS sequence"/>
</dbReference>
<evidence type="ECO:0000313" key="2">
    <source>
        <dbReference type="EMBL" id="GLD47295.1"/>
    </source>
</evidence>
<evidence type="ECO:0000256" key="1">
    <source>
        <dbReference type="SAM" id="MobiDB-lite"/>
    </source>
</evidence>
<protein>
    <submittedName>
        <fullName evidence="2">Zinc finger protein 362-like isoform X3</fullName>
    </submittedName>
</protein>
<organism evidence="2 3">
    <name type="scientific">Lates japonicus</name>
    <name type="common">Japanese lates</name>
    <dbReference type="NCBI Taxonomy" id="270547"/>
    <lineage>
        <taxon>Eukaryota</taxon>
        <taxon>Metazoa</taxon>
        <taxon>Chordata</taxon>
        <taxon>Craniata</taxon>
        <taxon>Vertebrata</taxon>
        <taxon>Euteleostomi</taxon>
        <taxon>Actinopterygii</taxon>
        <taxon>Neopterygii</taxon>
        <taxon>Teleostei</taxon>
        <taxon>Neoteleostei</taxon>
        <taxon>Acanthomorphata</taxon>
        <taxon>Carangaria</taxon>
        <taxon>Carangaria incertae sedis</taxon>
        <taxon>Centropomidae</taxon>
        <taxon>Lates</taxon>
    </lineage>
</organism>
<keyword evidence="3" id="KW-1185">Reference proteome</keyword>
<reference evidence="2" key="1">
    <citation type="submission" date="2022-08" db="EMBL/GenBank/DDBJ databases">
        <title>Genome sequencing of akame (Lates japonicus).</title>
        <authorList>
            <person name="Hashiguchi Y."/>
            <person name="Takahashi H."/>
        </authorList>
    </citation>
    <scope>NUCLEOTIDE SEQUENCE</scope>
    <source>
        <strain evidence="2">Kochi</strain>
    </source>
</reference>
<dbReference type="EMBL" id="BRZM01003310">
    <property type="protein sequence ID" value="GLD47295.1"/>
    <property type="molecule type" value="Genomic_DNA"/>
</dbReference>
<proteinExistence type="predicted"/>
<name>A0AAD3QXK6_LATJO</name>
<evidence type="ECO:0000313" key="3">
    <source>
        <dbReference type="Proteomes" id="UP001279410"/>
    </source>
</evidence>
<dbReference type="AlphaFoldDB" id="A0AAD3QXK6"/>
<comment type="caution">
    <text evidence="2">The sequence shown here is derived from an EMBL/GenBank/DDBJ whole genome shotgun (WGS) entry which is preliminary data.</text>
</comment>
<feature type="non-terminal residue" evidence="2">
    <location>
        <position position="1"/>
    </location>
</feature>
<sequence length="52" mass="5970">MWERRRTERGAAGSARFLRGGGGDVPRLQPLRMAEPRFNNYFWPPPPTMPGQ</sequence>